<evidence type="ECO:0000313" key="3">
    <source>
        <dbReference type="Proteomes" id="UP000005778"/>
    </source>
</evidence>
<reference evidence="2 3" key="2">
    <citation type="submission" date="2012-02" db="EMBL/GenBank/DDBJ databases">
        <title>Improved High-Quality Draft sequence of Desulfobacter postgatei 2ac9.</title>
        <authorList>
            <consortium name="US DOE Joint Genome Institute"/>
            <person name="Lucas S."/>
            <person name="Han J."/>
            <person name="Lapidus A."/>
            <person name="Cheng J.-F."/>
            <person name="Goodwin L."/>
            <person name="Pitluck S."/>
            <person name="Peters L."/>
            <person name="Ovchinnikova G."/>
            <person name="Held B."/>
            <person name="Detter J.C."/>
            <person name="Han C."/>
            <person name="Tapia R."/>
            <person name="Land M."/>
            <person name="Hauser L."/>
            <person name="Kyrpides N."/>
            <person name="Ivanova N."/>
            <person name="Pagani I."/>
            <person name="Orellana R."/>
            <person name="Lovley D."/>
            <person name="Woyke T."/>
        </authorList>
    </citation>
    <scope>NUCLEOTIDE SEQUENCE [LARGE SCALE GENOMIC DNA]</scope>
    <source>
        <strain evidence="2 3">2ac9</strain>
    </source>
</reference>
<dbReference type="STRING" id="879212.DespoDRAFT_03353"/>
<dbReference type="EMBL" id="CM001488">
    <property type="protein sequence ID" value="EIM65124.1"/>
    <property type="molecule type" value="Genomic_DNA"/>
</dbReference>
<sequence>MASLTIRNIDDSLKATLRMSAAANQRSMEEEARQILKRFLLQKKCAEGIGTRIAKRFSEAGGIELSPVSRSLPRQSSISSSDSYQ</sequence>
<accession>I5B6L1</accession>
<dbReference type="InterPro" id="IPR053853">
    <property type="entry name" value="FitA-like_RHH"/>
</dbReference>
<dbReference type="Proteomes" id="UP000005778">
    <property type="component" value="Chromosome"/>
</dbReference>
<dbReference type="InterPro" id="IPR010985">
    <property type="entry name" value="Ribbon_hlx_hlx"/>
</dbReference>
<gene>
    <name evidence="2" type="ORF">DespoDRAFT_03353</name>
</gene>
<dbReference type="eggNOG" id="COG4691">
    <property type="taxonomic scope" value="Bacteria"/>
</dbReference>
<dbReference type="HOGENOM" id="CLU_168829_2_1_7"/>
<dbReference type="OrthoDB" id="2389872at2"/>
<evidence type="ECO:0000259" key="1">
    <source>
        <dbReference type="Pfam" id="PF22513"/>
    </source>
</evidence>
<dbReference type="GO" id="GO:0006355">
    <property type="term" value="P:regulation of DNA-templated transcription"/>
    <property type="evidence" value="ECO:0007669"/>
    <property type="project" value="InterPro"/>
</dbReference>
<proteinExistence type="predicted"/>
<reference evidence="2 3" key="1">
    <citation type="submission" date="2011-09" db="EMBL/GenBank/DDBJ databases">
        <authorList>
            <consortium name="US DOE Joint Genome Institute (JGI-PGF)"/>
            <person name="Lucas S."/>
            <person name="Han J."/>
            <person name="Lapidus A."/>
            <person name="Cheng J.-F."/>
            <person name="Goodwin L."/>
            <person name="Pitluck S."/>
            <person name="Peters L."/>
            <person name="Land M.L."/>
            <person name="Hauser L."/>
            <person name="Orellana R."/>
            <person name="Lovley D."/>
            <person name="Woyke T.J."/>
        </authorList>
    </citation>
    <scope>NUCLEOTIDE SEQUENCE [LARGE SCALE GENOMIC DNA]</scope>
    <source>
        <strain evidence="2 3">2ac9</strain>
    </source>
</reference>
<dbReference type="SUPFAM" id="SSF47598">
    <property type="entry name" value="Ribbon-helix-helix"/>
    <property type="match status" value="1"/>
</dbReference>
<evidence type="ECO:0000313" key="2">
    <source>
        <dbReference type="EMBL" id="EIM65124.1"/>
    </source>
</evidence>
<dbReference type="Pfam" id="PF22513">
    <property type="entry name" value="FitA-like_RHH"/>
    <property type="match status" value="1"/>
</dbReference>
<dbReference type="RefSeq" id="WP_004074983.1">
    <property type="nucleotide sequence ID" value="NZ_CM001488.1"/>
</dbReference>
<name>I5B6L1_9BACT</name>
<dbReference type="Gene3D" id="1.10.1220.10">
    <property type="entry name" value="Met repressor-like"/>
    <property type="match status" value="1"/>
</dbReference>
<feature type="domain" description="Antitoxin FitA-like ribbon-helix-helix" evidence="1">
    <location>
        <begin position="2"/>
        <end position="38"/>
    </location>
</feature>
<keyword evidence="3" id="KW-1185">Reference proteome</keyword>
<dbReference type="InterPro" id="IPR013321">
    <property type="entry name" value="Arc_rbn_hlx_hlx"/>
</dbReference>
<organism evidence="2 3">
    <name type="scientific">Desulfobacter postgatei 2ac9</name>
    <dbReference type="NCBI Taxonomy" id="879212"/>
    <lineage>
        <taxon>Bacteria</taxon>
        <taxon>Pseudomonadati</taxon>
        <taxon>Thermodesulfobacteriota</taxon>
        <taxon>Desulfobacteria</taxon>
        <taxon>Desulfobacterales</taxon>
        <taxon>Desulfobacteraceae</taxon>
        <taxon>Desulfobacter</taxon>
    </lineage>
</organism>
<dbReference type="AlphaFoldDB" id="I5B6L1"/>
<protein>
    <recommendedName>
        <fullName evidence="1">Antitoxin FitA-like ribbon-helix-helix domain-containing protein</fullName>
    </recommendedName>
</protein>